<gene>
    <name evidence="2" type="ORF">CRENPOLYSF1_90012</name>
</gene>
<organism evidence="2 3">
    <name type="scientific">Crenothrix polyspora</name>
    <dbReference type="NCBI Taxonomy" id="360316"/>
    <lineage>
        <taxon>Bacteria</taxon>
        <taxon>Pseudomonadati</taxon>
        <taxon>Pseudomonadota</taxon>
        <taxon>Gammaproteobacteria</taxon>
        <taxon>Methylococcales</taxon>
        <taxon>Crenotrichaceae</taxon>
        <taxon>Crenothrix</taxon>
    </lineage>
</organism>
<evidence type="ECO:0008006" key="4">
    <source>
        <dbReference type="Google" id="ProtNLM"/>
    </source>
</evidence>
<dbReference type="SUPFAM" id="SSF56784">
    <property type="entry name" value="HAD-like"/>
    <property type="match status" value="1"/>
</dbReference>
<proteinExistence type="predicted"/>
<dbReference type="Gene3D" id="1.10.150.240">
    <property type="entry name" value="Putative phosphatase, domain 2"/>
    <property type="match status" value="1"/>
</dbReference>
<dbReference type="RefSeq" id="WP_087145232.1">
    <property type="nucleotide sequence ID" value="NZ_FUKI01000170.1"/>
</dbReference>
<dbReference type="GO" id="GO:0006281">
    <property type="term" value="P:DNA repair"/>
    <property type="evidence" value="ECO:0007669"/>
    <property type="project" value="TreeGrafter"/>
</dbReference>
<name>A0A1R4HJJ7_9GAMM</name>
<dbReference type="Proteomes" id="UP000195667">
    <property type="component" value="Unassembled WGS sequence"/>
</dbReference>
<dbReference type="InterPro" id="IPR023198">
    <property type="entry name" value="PGP-like_dom2"/>
</dbReference>
<dbReference type="PANTHER" id="PTHR43434:SF21">
    <property type="entry name" value="SLL0295 PROTEIN"/>
    <property type="match status" value="1"/>
</dbReference>
<evidence type="ECO:0000313" key="3">
    <source>
        <dbReference type="Proteomes" id="UP000195667"/>
    </source>
</evidence>
<dbReference type="InterPro" id="IPR050155">
    <property type="entry name" value="HAD-like_hydrolase_sf"/>
</dbReference>
<sequence>MNKTLIYALDFDGVICDSAVETAMTGWKAACTLWPDMPKTIQPDMIERFRVLRPIIETGYEAILVMRLLYLNESIEAVYSSYNDKIKTLLEEAQVSVNDLKKLFGKTRDQWIADDLADWINMNPLFAGVAEKLQQLGQHNTWYIITTKQERFVKHILKAYAIELADERIFGLDRNMSKIDVLKALLHSHNTETLYFVEDRLPTLINVLGTNTLSRVKLIFALWGYNTAEDKALAAKQPFILQQLEDFLAWYRLMR</sequence>
<dbReference type="AlphaFoldDB" id="A0A1R4HJJ7"/>
<keyword evidence="3" id="KW-1185">Reference proteome</keyword>
<dbReference type="GO" id="GO:0005829">
    <property type="term" value="C:cytosol"/>
    <property type="evidence" value="ECO:0007669"/>
    <property type="project" value="TreeGrafter"/>
</dbReference>
<feature type="coiled-coil region" evidence="1">
    <location>
        <begin position="72"/>
        <end position="103"/>
    </location>
</feature>
<keyword evidence="1" id="KW-0175">Coiled coil</keyword>
<reference evidence="3" key="1">
    <citation type="submission" date="2017-02" db="EMBL/GenBank/DDBJ databases">
        <authorList>
            <person name="Daims H."/>
        </authorList>
    </citation>
    <scope>NUCLEOTIDE SEQUENCE [LARGE SCALE GENOMIC DNA]</scope>
</reference>
<dbReference type="InterPro" id="IPR036412">
    <property type="entry name" value="HAD-like_sf"/>
</dbReference>
<dbReference type="PANTHER" id="PTHR43434">
    <property type="entry name" value="PHOSPHOGLYCOLATE PHOSPHATASE"/>
    <property type="match status" value="1"/>
</dbReference>
<dbReference type="GO" id="GO:0008967">
    <property type="term" value="F:phosphoglycolate phosphatase activity"/>
    <property type="evidence" value="ECO:0007669"/>
    <property type="project" value="TreeGrafter"/>
</dbReference>
<dbReference type="InterPro" id="IPR023214">
    <property type="entry name" value="HAD_sf"/>
</dbReference>
<dbReference type="EMBL" id="FUKI01000170">
    <property type="protein sequence ID" value="SJM96408.1"/>
    <property type="molecule type" value="Genomic_DNA"/>
</dbReference>
<dbReference type="Gene3D" id="3.40.50.1000">
    <property type="entry name" value="HAD superfamily/HAD-like"/>
    <property type="match status" value="1"/>
</dbReference>
<dbReference type="OrthoDB" id="368044at2"/>
<protein>
    <recommendedName>
        <fullName evidence="4">HAD family hydrolase</fullName>
    </recommendedName>
</protein>
<accession>A0A1R4HJJ7</accession>
<evidence type="ECO:0000256" key="1">
    <source>
        <dbReference type="SAM" id="Coils"/>
    </source>
</evidence>
<evidence type="ECO:0000313" key="2">
    <source>
        <dbReference type="EMBL" id="SJM96408.1"/>
    </source>
</evidence>